<dbReference type="Proteomes" id="UP000034076">
    <property type="component" value="Unassembled WGS sequence"/>
</dbReference>
<dbReference type="AlphaFoldDB" id="A0A0M2NGH7"/>
<reference evidence="3 4" key="1">
    <citation type="submission" date="2015-04" db="EMBL/GenBank/DDBJ databases">
        <title>Draft genome sequence of bacteremic isolate Catabacter hongkongensis type strain HKU16T.</title>
        <authorList>
            <person name="Lau S.K."/>
            <person name="Teng J.L."/>
            <person name="Huang Y."/>
            <person name="Curreem S.O."/>
            <person name="Tsui S.K."/>
            <person name="Woo P.C."/>
        </authorList>
    </citation>
    <scope>NUCLEOTIDE SEQUENCE [LARGE SCALE GENOMIC DNA]</scope>
    <source>
        <strain evidence="3 4">HKU16</strain>
    </source>
</reference>
<name>A0A0M2NGH7_9FIRM</name>
<dbReference type="SUPFAM" id="SSF55347">
    <property type="entry name" value="Glyceraldehyde-3-phosphate dehydrogenase-like, C-terminal domain"/>
    <property type="match status" value="1"/>
</dbReference>
<evidence type="ECO:0000259" key="1">
    <source>
        <dbReference type="Pfam" id="PF01408"/>
    </source>
</evidence>
<dbReference type="Pfam" id="PF22725">
    <property type="entry name" value="GFO_IDH_MocA_C3"/>
    <property type="match status" value="1"/>
</dbReference>
<proteinExistence type="predicted"/>
<evidence type="ECO:0000313" key="4">
    <source>
        <dbReference type="Proteomes" id="UP000034076"/>
    </source>
</evidence>
<dbReference type="Gene3D" id="3.30.360.10">
    <property type="entry name" value="Dihydrodipicolinate Reductase, domain 2"/>
    <property type="match status" value="1"/>
</dbReference>
<feature type="domain" description="GFO/IDH/MocA-like oxidoreductase" evidence="2">
    <location>
        <begin position="136"/>
        <end position="245"/>
    </location>
</feature>
<evidence type="ECO:0000313" key="3">
    <source>
        <dbReference type="EMBL" id="KKI49390.1"/>
    </source>
</evidence>
<keyword evidence="4" id="KW-1185">Reference proteome</keyword>
<protein>
    <submittedName>
        <fullName evidence="3">Putative oxidoreductase</fullName>
    </submittedName>
</protein>
<evidence type="ECO:0000259" key="2">
    <source>
        <dbReference type="Pfam" id="PF22725"/>
    </source>
</evidence>
<dbReference type="RefSeq" id="WP_052740623.1">
    <property type="nucleotide sequence ID" value="NZ_CAUERS010000058.1"/>
</dbReference>
<dbReference type="PANTHER" id="PTHR43054:SF1">
    <property type="entry name" value="SCYLLO-INOSITOL 2-DEHYDROGENASE (NADP(+)) IOLU"/>
    <property type="match status" value="1"/>
</dbReference>
<dbReference type="PATRIC" id="fig|270498.16.peg.3061"/>
<dbReference type="InterPro" id="IPR055170">
    <property type="entry name" value="GFO_IDH_MocA-like_dom"/>
</dbReference>
<dbReference type="SUPFAM" id="SSF51735">
    <property type="entry name" value="NAD(P)-binding Rossmann-fold domains"/>
    <property type="match status" value="1"/>
</dbReference>
<dbReference type="InterPro" id="IPR000683">
    <property type="entry name" value="Gfo/Idh/MocA-like_OxRdtase_N"/>
</dbReference>
<organism evidence="3 4">
    <name type="scientific">Christensenella hongkongensis</name>
    <dbReference type="NCBI Taxonomy" id="270498"/>
    <lineage>
        <taxon>Bacteria</taxon>
        <taxon>Bacillati</taxon>
        <taxon>Bacillota</taxon>
        <taxon>Clostridia</taxon>
        <taxon>Christensenellales</taxon>
        <taxon>Christensenellaceae</taxon>
        <taxon>Christensenella</taxon>
    </lineage>
</organism>
<gene>
    <name evidence="3" type="ORF">CHK_2968</name>
</gene>
<dbReference type="PANTHER" id="PTHR43054">
    <property type="match status" value="1"/>
</dbReference>
<accession>A0A0M2NGH7</accession>
<dbReference type="GO" id="GO:0000166">
    <property type="term" value="F:nucleotide binding"/>
    <property type="evidence" value="ECO:0007669"/>
    <property type="project" value="InterPro"/>
</dbReference>
<sequence>MKYGTIGTGWITQAFIDSANTMNNFELAGVYSRDILRARKFAAKNNCAVAYDDLERLATSDIDLVYIASPNSLHYKQCRLFLENGKHVICEKPAVVYPDEARELYHIADKNHVIFLEAIIMLHQPQFHTVKTSLKKIGPILSARLDYSQYSAKYQKYLEGENPNVFNPKFASGCMMNLGVYIIYTALGLFGRPDELFTQAQLLDSGADISFCSIYRYPDKLVTLTSSKAGQSYLGSEIMGTLGTMTFGLVSNFTDITIHYNNGTTERIADDVPRLTLMANEIRDLIRYIEKPEETYHEYTYIRELCIAVSEVTAQMRRQAGIIFSA</sequence>
<dbReference type="OrthoDB" id="9783105at2"/>
<comment type="caution">
    <text evidence="3">The sequence shown here is derived from an EMBL/GenBank/DDBJ whole genome shotgun (WGS) entry which is preliminary data.</text>
</comment>
<dbReference type="Pfam" id="PF01408">
    <property type="entry name" value="GFO_IDH_MocA"/>
    <property type="match status" value="1"/>
</dbReference>
<dbReference type="EMBL" id="LAYJ01000133">
    <property type="protein sequence ID" value="KKI49390.1"/>
    <property type="molecule type" value="Genomic_DNA"/>
</dbReference>
<dbReference type="STRING" id="270498.CHK_2968"/>
<dbReference type="InterPro" id="IPR036291">
    <property type="entry name" value="NAD(P)-bd_dom_sf"/>
</dbReference>
<dbReference type="Gene3D" id="3.40.50.720">
    <property type="entry name" value="NAD(P)-binding Rossmann-like Domain"/>
    <property type="match status" value="1"/>
</dbReference>
<feature type="domain" description="Gfo/Idh/MocA-like oxidoreductase N-terminal" evidence="1">
    <location>
        <begin position="2"/>
        <end position="115"/>
    </location>
</feature>